<reference evidence="3" key="1">
    <citation type="journal article" date="2019" name="Int. J. Syst. Evol. Microbiol.">
        <title>The Global Catalogue of Microorganisms (GCM) 10K type strain sequencing project: providing services to taxonomists for standard genome sequencing and annotation.</title>
        <authorList>
            <consortium name="The Broad Institute Genomics Platform"/>
            <consortium name="The Broad Institute Genome Sequencing Center for Infectious Disease"/>
            <person name="Wu L."/>
            <person name="Ma J."/>
        </authorList>
    </citation>
    <scope>NUCLEOTIDE SEQUENCE [LARGE SCALE GENOMIC DNA]</scope>
    <source>
        <strain evidence="3">JCM 12607</strain>
    </source>
</reference>
<gene>
    <name evidence="2" type="ORF">ACFQ2K_07290</name>
</gene>
<feature type="compositionally biased region" description="Basic and acidic residues" evidence="1">
    <location>
        <begin position="181"/>
        <end position="193"/>
    </location>
</feature>
<protein>
    <submittedName>
        <fullName evidence="2">Uncharacterized protein</fullName>
    </submittedName>
</protein>
<accession>A0ABW2WMA5</accession>
<keyword evidence="3" id="KW-1185">Reference proteome</keyword>
<evidence type="ECO:0000313" key="3">
    <source>
        <dbReference type="Proteomes" id="UP001596915"/>
    </source>
</evidence>
<evidence type="ECO:0000256" key="1">
    <source>
        <dbReference type="SAM" id="MobiDB-lite"/>
    </source>
</evidence>
<name>A0ABW2WMA5_9ACTN</name>
<dbReference type="Proteomes" id="UP001596915">
    <property type="component" value="Unassembled WGS sequence"/>
</dbReference>
<feature type="compositionally biased region" description="Basic and acidic residues" evidence="1">
    <location>
        <begin position="14"/>
        <end position="27"/>
    </location>
</feature>
<evidence type="ECO:0000313" key="2">
    <source>
        <dbReference type="EMBL" id="MFD0622661.1"/>
    </source>
</evidence>
<dbReference type="EMBL" id="JBHTGL010000008">
    <property type="protein sequence ID" value="MFD0622661.1"/>
    <property type="molecule type" value="Genomic_DNA"/>
</dbReference>
<organism evidence="2 3">
    <name type="scientific">Streptomyces sanglieri</name>
    <dbReference type="NCBI Taxonomy" id="193460"/>
    <lineage>
        <taxon>Bacteria</taxon>
        <taxon>Bacillati</taxon>
        <taxon>Actinomycetota</taxon>
        <taxon>Actinomycetes</taxon>
        <taxon>Kitasatosporales</taxon>
        <taxon>Streptomycetaceae</taxon>
        <taxon>Streptomyces</taxon>
    </lineage>
</organism>
<feature type="compositionally biased region" description="Low complexity" evidence="1">
    <location>
        <begin position="35"/>
        <end position="48"/>
    </location>
</feature>
<feature type="region of interest" description="Disordered" evidence="1">
    <location>
        <begin position="173"/>
        <end position="195"/>
    </location>
</feature>
<feature type="compositionally biased region" description="Gly residues" evidence="1">
    <location>
        <begin position="1"/>
        <end position="10"/>
    </location>
</feature>
<comment type="caution">
    <text evidence="2">The sequence shown here is derived from an EMBL/GenBank/DDBJ whole genome shotgun (WGS) entry which is preliminary data.</text>
</comment>
<feature type="region of interest" description="Disordered" evidence="1">
    <location>
        <begin position="1"/>
        <end position="70"/>
    </location>
</feature>
<proteinExistence type="predicted"/>
<sequence length="430" mass="47450">MSGTDNGGGLRVSDPSDRFEREAEAHATRVLSGNAPAREAAEATAHAPGSGDPYVQRMRSDNPHAAGDTHNGWELTAHHIVAHSQLSGALDSLDPGQQATLLRQAVPEVITDKMLTNLKVEIPPHMNRDDFKKRFRAALVKTGGGDTAEFQGNNLKEIRYAFYEWQGGNQFLGPNTSLRAEPTKSGDDTDYDGRSFSPLENDRFTDLTSLGDELKAANTTKDKKRQARLLREILSITANATPHPFDAGAWTEVTSVGEVDRLAGALGRDHMRDYTYFMIRMDEIEKGRYQGISQNKEKTKFFYYGEPIHPMEIKGSYIYIKLNTAQETVVPKEKVSLAELLPNAQESGGDMEFDLPAFGRVDNGALTLDGYTGSIPVEEASAGRYRVKQHIYKNRKLDTDAAGLKLSDFCVEVRVPTSTFLPRVLVEALG</sequence>